<name>A7TEL9_VANPO</name>
<dbReference type="GO" id="GO:0006646">
    <property type="term" value="P:phosphatidylethanolamine biosynthetic process"/>
    <property type="evidence" value="ECO:0007669"/>
    <property type="project" value="EnsemblFungi"/>
</dbReference>
<dbReference type="PANTHER" id="PTHR22603:SF93">
    <property type="entry name" value="RE24176P"/>
    <property type="match status" value="1"/>
</dbReference>
<dbReference type="Gene3D" id="3.90.1200.10">
    <property type="match status" value="1"/>
</dbReference>
<accession>A7TEL9</accession>
<evidence type="ECO:0000313" key="4">
    <source>
        <dbReference type="EMBL" id="EDO19326.1"/>
    </source>
</evidence>
<reference evidence="4 5" key="1">
    <citation type="journal article" date="2007" name="Proc. Natl. Acad. Sci. U.S.A.">
        <title>Independent sorting-out of thousands of duplicated gene pairs in two yeast species descended from a whole-genome duplication.</title>
        <authorList>
            <person name="Scannell D.R."/>
            <person name="Frank A.C."/>
            <person name="Conant G.C."/>
            <person name="Byrne K.P."/>
            <person name="Woolfit M."/>
            <person name="Wolfe K.H."/>
        </authorList>
    </citation>
    <scope>NUCLEOTIDE SEQUENCE [LARGE SCALE GENOMIC DNA]</scope>
    <source>
        <strain evidence="5">ATCC 22028 / DSM 70294 / BCRC 21397 / CBS 2163 / NBRC 10782 / NRRL Y-8283 / UCD 57-17</strain>
    </source>
</reference>
<evidence type="ECO:0000259" key="3">
    <source>
        <dbReference type="Pfam" id="PF04428"/>
    </source>
</evidence>
<feature type="region of interest" description="Disordered" evidence="2">
    <location>
        <begin position="523"/>
        <end position="543"/>
    </location>
</feature>
<dbReference type="InterPro" id="IPR011009">
    <property type="entry name" value="Kinase-like_dom_sf"/>
</dbReference>
<dbReference type="eggNOG" id="KOG2686">
    <property type="taxonomic scope" value="Eukaryota"/>
</dbReference>
<organism evidence="5">
    <name type="scientific">Vanderwaltozyma polyspora (strain ATCC 22028 / DSM 70294 / BCRC 21397 / CBS 2163 / NBRC 10782 / NRRL Y-8283 / UCD 57-17)</name>
    <name type="common">Kluyveromyces polysporus</name>
    <dbReference type="NCBI Taxonomy" id="436907"/>
    <lineage>
        <taxon>Eukaryota</taxon>
        <taxon>Fungi</taxon>
        <taxon>Dikarya</taxon>
        <taxon>Ascomycota</taxon>
        <taxon>Saccharomycotina</taxon>
        <taxon>Saccharomycetes</taxon>
        <taxon>Saccharomycetales</taxon>
        <taxon>Saccharomycetaceae</taxon>
        <taxon>Vanderwaltozyma</taxon>
    </lineage>
</organism>
<protein>
    <recommendedName>
        <fullName evidence="3">Choline kinase N-terminal domain-containing protein</fullName>
    </recommendedName>
</protein>
<dbReference type="PhylomeDB" id="A7TEL9"/>
<feature type="compositionally biased region" description="Basic and acidic residues" evidence="2">
    <location>
        <begin position="1"/>
        <end position="11"/>
    </location>
</feature>
<dbReference type="HOGENOM" id="CLU_012712_4_2_1"/>
<dbReference type="PANTHER" id="PTHR22603">
    <property type="entry name" value="CHOLINE/ETHANOALAMINE KINASE"/>
    <property type="match status" value="1"/>
</dbReference>
<sequence length="592" mass="66953">MPVERKARSEVSRGQQTNYVKSRSRSRSSSKTRNSLTIQVSSNRSVRAISVDSDNESAIDDGSETSMSLKMQGLNLDENQNVNSDDGNGNVGASASANGGGEYIEVPFVEAILDTSLPSDYLKDDILNIAQSLKVPKWYVKGAQGVSPLKREFLKMTQITGAMSNVIYKLEYPHLPSLLLRVYGPNIDSIIDRDYELQILARLSLQNIGPSLFGCFTNGRFEQFLENSQTLTKDDIRDWKTSQRIARRMKELHIGVPLLRSEREGGPACIKLINKWMTNVETIGKEWISDNENINDVLFASDWSTFRKVVARYVQWLKDEETGKYKEKLVFCHNDTQYGNLLLSAPVTRTEPNTPSGTRSTASLSSLFPTSSNISLDDIIFPPKEEKVQDDKLIVIDFEYAGPNPAAFDLANHFSEWMHDYHSSEPYKCNSKAFPTKEQELNFLYSYVSHLRGGAKNSIDDEVRTYYNSIIRWRASVQLFWSLWAIIQSGKLEEKELEHIEMTKEAQAPSGNKYIIKTELIDSSEDGSTSQETTEESSQEEANGADIGSFDYMGFCRDKISLFWGDLFNLGIIERDECSVPLEKNFLDVKFL</sequence>
<dbReference type="EMBL" id="DS480380">
    <property type="protein sequence ID" value="EDO19326.1"/>
    <property type="molecule type" value="Genomic_DNA"/>
</dbReference>
<evidence type="ECO:0000256" key="2">
    <source>
        <dbReference type="SAM" id="MobiDB-lite"/>
    </source>
</evidence>
<evidence type="ECO:0000313" key="5">
    <source>
        <dbReference type="Proteomes" id="UP000000267"/>
    </source>
</evidence>
<dbReference type="OMA" id="CEQVINW"/>
<dbReference type="GeneID" id="5547667"/>
<dbReference type="InterPro" id="IPR007521">
    <property type="entry name" value="Choline_kin_N"/>
</dbReference>
<dbReference type="STRING" id="436907.A7TEL9"/>
<dbReference type="SUPFAM" id="SSF56112">
    <property type="entry name" value="Protein kinase-like (PK-like)"/>
    <property type="match status" value="1"/>
</dbReference>
<dbReference type="InParanoid" id="A7TEL9"/>
<dbReference type="Pfam" id="PF04428">
    <property type="entry name" value="Choline_kin_N"/>
    <property type="match status" value="1"/>
</dbReference>
<dbReference type="OrthoDB" id="10267235at2759"/>
<keyword evidence="5" id="KW-1185">Reference proteome</keyword>
<proteinExistence type="inferred from homology"/>
<dbReference type="Pfam" id="PF01633">
    <property type="entry name" value="Choline_kinase"/>
    <property type="match status" value="1"/>
</dbReference>
<gene>
    <name evidence="4" type="ORF">Kpol_1036p72</name>
</gene>
<dbReference type="Gene3D" id="3.30.200.20">
    <property type="entry name" value="Phosphorylase Kinase, domain 1"/>
    <property type="match status" value="1"/>
</dbReference>
<dbReference type="FunCoup" id="A7TEL9">
    <property type="interactions" value="376"/>
</dbReference>
<dbReference type="GO" id="GO:0005737">
    <property type="term" value="C:cytoplasm"/>
    <property type="evidence" value="ECO:0007669"/>
    <property type="project" value="TreeGrafter"/>
</dbReference>
<dbReference type="KEGG" id="vpo:Kpol_1036p72"/>
<dbReference type="GO" id="GO:0004305">
    <property type="term" value="F:ethanolamine kinase activity"/>
    <property type="evidence" value="ECO:0007669"/>
    <property type="project" value="EnsemblFungi"/>
</dbReference>
<feature type="domain" description="Choline kinase N-terminal" evidence="3">
    <location>
        <begin position="98"/>
        <end position="144"/>
    </location>
</feature>
<evidence type="ECO:0000256" key="1">
    <source>
        <dbReference type="ARBA" id="ARBA00038211"/>
    </source>
</evidence>
<feature type="region of interest" description="Disordered" evidence="2">
    <location>
        <begin position="1"/>
        <end position="39"/>
    </location>
</feature>
<comment type="similarity">
    <text evidence="1">Belongs to the choline/ethanolamine kinase family.</text>
</comment>
<dbReference type="Proteomes" id="UP000000267">
    <property type="component" value="Unassembled WGS sequence"/>
</dbReference>
<dbReference type="RefSeq" id="XP_001647184.1">
    <property type="nucleotide sequence ID" value="XM_001647134.1"/>
</dbReference>
<dbReference type="GO" id="GO:0004103">
    <property type="term" value="F:choline kinase activity"/>
    <property type="evidence" value="ECO:0007669"/>
    <property type="project" value="EnsemblFungi"/>
</dbReference>
<dbReference type="AlphaFoldDB" id="A7TEL9"/>
<feature type="compositionally biased region" description="Polar residues" evidence="2">
    <location>
        <begin position="12"/>
        <end position="21"/>
    </location>
</feature>
<dbReference type="CDD" id="cd05157">
    <property type="entry name" value="ETNK_euk"/>
    <property type="match status" value="1"/>
</dbReference>